<dbReference type="EMBL" id="BAABRP010000006">
    <property type="protein sequence ID" value="GAA5513228.1"/>
    <property type="molecule type" value="Genomic_DNA"/>
</dbReference>
<proteinExistence type="predicted"/>
<reference evidence="1 2" key="1">
    <citation type="submission" date="2024-02" db="EMBL/GenBank/DDBJ databases">
        <title>Deinococcus carri NBRC 110142.</title>
        <authorList>
            <person name="Ichikawa N."/>
            <person name="Katano-Makiyama Y."/>
            <person name="Hidaka K."/>
        </authorList>
    </citation>
    <scope>NUCLEOTIDE SEQUENCE [LARGE SCALE GENOMIC DNA]</scope>
    <source>
        <strain evidence="1 2">NBRC 110142</strain>
    </source>
</reference>
<gene>
    <name evidence="1" type="ORF">Dcar01_01954</name>
</gene>
<name>A0ABP9W9P6_9DEIO</name>
<organism evidence="1 2">
    <name type="scientific">Deinococcus carri</name>
    <dbReference type="NCBI Taxonomy" id="1211323"/>
    <lineage>
        <taxon>Bacteria</taxon>
        <taxon>Thermotogati</taxon>
        <taxon>Deinococcota</taxon>
        <taxon>Deinococci</taxon>
        <taxon>Deinococcales</taxon>
        <taxon>Deinococcaceae</taxon>
        <taxon>Deinococcus</taxon>
    </lineage>
</organism>
<keyword evidence="2" id="KW-1185">Reference proteome</keyword>
<evidence type="ECO:0000313" key="2">
    <source>
        <dbReference type="Proteomes" id="UP001401887"/>
    </source>
</evidence>
<comment type="caution">
    <text evidence="1">The sequence shown here is derived from an EMBL/GenBank/DDBJ whole genome shotgun (WGS) entry which is preliminary data.</text>
</comment>
<sequence length="37" mass="4198">MTLLFAGLVIALSLLLAARQERPRPQRVPVRVRSGRR</sequence>
<protein>
    <submittedName>
        <fullName evidence="1">Uncharacterized protein</fullName>
    </submittedName>
</protein>
<dbReference type="Proteomes" id="UP001401887">
    <property type="component" value="Unassembled WGS sequence"/>
</dbReference>
<accession>A0ABP9W9P6</accession>
<evidence type="ECO:0000313" key="1">
    <source>
        <dbReference type="EMBL" id="GAA5513228.1"/>
    </source>
</evidence>